<name>A0AAD7AP27_9AGAR</name>
<sequence length="983" mass="111150">MLLDILDNLPRLQMSSNQFKMILWILKECKVADVPSYAAFRSMQEGLHGLCGSTPKAYTSSIGNRFFVNDIRESIARDFANPEIVKNLHFYPEETAGPISEVWQAERWKEFKPSELTPMYSRGLRQFFIEEVSELDSGKSVLPLAWIIRGGVLCADCYDVLPASVSQSRWTFGHDIRSVPVSEFRYNYIDIVERIGDEIKWADGSNAPKMPNPLRELAGGDDLFVIMLPLWADNVSGNKSKQYNKHMNMYMANSNLPGQLLQQEYFVRFVSTSPHAGSPEQFSAIKEQIQATHTDPIRCYNAATRRNCRAILRVPSLPADNPQQSEEASHMGGNANCGCRRCKAGGTHLETESDEGSFAQAGLPRFAAQTKSVLEEQLHLAMRGVEAPILKLQTKTGVKDKVAQYWIDILLEKVWKIKGDSPERNIKSIAEELQVWLDEQPGDKVNPLLDIAGLDPNHDTPVELLHTILLRIVKYVWHILHTTWTEAEQNLFVIRLQSTDLDGLTVPPIRVAYMMQYKNNLIGKHFKTLMQTMVFHMHNLVPPEIFALVKAVSALGSVLWVHEIDNITEYTEQLTVLIGNVLDAFGDYDPAKILLKIKLHLLPHIVEDVIRFGPAICNSTEIFECFNAIFRLCSILSNHQAPSRDIAQKFGSMDRLKHILSGGFWFQDGDWVQAAMNVRDVLHTVPIIQRHLGWVPQRKVTVGKMTLASKQKSPLMRWKNTQASSTKSSAFDCCSAIQWRTALSVIAQSDDVCRKGSWVFVQYGKENLTRIGRISELVASEKATDDVPGGVVSIDCFELSERLHPDFEMPVLRRPVEDDIKTLSVQSILFRFSAQHDCRLMKCQPTALRPVVQERQETLRSTRLISHEDNDHFVVNTAAVHNATLLCRALPIALTVPRPIYVDRKAHHQAMATGLLDSQKMKRIRTQEKRKSTMAAKAQLKKDKAGKTAAQTYPDSDDSGDEIHMDDTSVVPKRRQRKKQKTV</sequence>
<comment type="caution">
    <text evidence="2">The sequence shown here is derived from an EMBL/GenBank/DDBJ whole genome shotgun (WGS) entry which is preliminary data.</text>
</comment>
<keyword evidence="3" id="KW-1185">Reference proteome</keyword>
<evidence type="ECO:0000256" key="1">
    <source>
        <dbReference type="SAM" id="MobiDB-lite"/>
    </source>
</evidence>
<protein>
    <submittedName>
        <fullName evidence="2">Uncharacterized protein</fullName>
    </submittedName>
</protein>
<dbReference type="PANTHER" id="PTHR31912:SF34">
    <property type="entry name" value="NOTOCHORD-RELATED PROTEIN"/>
    <property type="match status" value="1"/>
</dbReference>
<evidence type="ECO:0000313" key="2">
    <source>
        <dbReference type="EMBL" id="KAJ7364377.1"/>
    </source>
</evidence>
<reference evidence="2" key="1">
    <citation type="submission" date="2023-03" db="EMBL/GenBank/DDBJ databases">
        <title>Massive genome expansion in bonnet fungi (Mycena s.s.) driven by repeated elements and novel gene families across ecological guilds.</title>
        <authorList>
            <consortium name="Lawrence Berkeley National Laboratory"/>
            <person name="Harder C.B."/>
            <person name="Miyauchi S."/>
            <person name="Viragh M."/>
            <person name="Kuo A."/>
            <person name="Thoen E."/>
            <person name="Andreopoulos B."/>
            <person name="Lu D."/>
            <person name="Skrede I."/>
            <person name="Drula E."/>
            <person name="Henrissat B."/>
            <person name="Morin E."/>
            <person name="Kohler A."/>
            <person name="Barry K."/>
            <person name="LaButti K."/>
            <person name="Morin E."/>
            <person name="Salamov A."/>
            <person name="Lipzen A."/>
            <person name="Mereny Z."/>
            <person name="Hegedus B."/>
            <person name="Baldrian P."/>
            <person name="Stursova M."/>
            <person name="Weitz H."/>
            <person name="Taylor A."/>
            <person name="Grigoriev I.V."/>
            <person name="Nagy L.G."/>
            <person name="Martin F."/>
            <person name="Kauserud H."/>
        </authorList>
    </citation>
    <scope>NUCLEOTIDE SEQUENCE</scope>
    <source>
        <strain evidence="2">CBHHK002</strain>
    </source>
</reference>
<feature type="region of interest" description="Disordered" evidence="1">
    <location>
        <begin position="929"/>
        <end position="983"/>
    </location>
</feature>
<evidence type="ECO:0000313" key="3">
    <source>
        <dbReference type="Proteomes" id="UP001218218"/>
    </source>
</evidence>
<gene>
    <name evidence="2" type="ORF">DFH08DRAFT_682124</name>
</gene>
<dbReference type="EMBL" id="JARIHO010000003">
    <property type="protein sequence ID" value="KAJ7364377.1"/>
    <property type="molecule type" value="Genomic_DNA"/>
</dbReference>
<dbReference type="Proteomes" id="UP001218218">
    <property type="component" value="Unassembled WGS sequence"/>
</dbReference>
<accession>A0AAD7AP27</accession>
<feature type="compositionally biased region" description="Basic residues" evidence="1">
    <location>
        <begin position="972"/>
        <end position="983"/>
    </location>
</feature>
<dbReference type="AlphaFoldDB" id="A0AAD7AP27"/>
<dbReference type="PANTHER" id="PTHR31912">
    <property type="entry name" value="IP13529P"/>
    <property type="match status" value="1"/>
</dbReference>
<organism evidence="2 3">
    <name type="scientific">Mycena albidolilacea</name>
    <dbReference type="NCBI Taxonomy" id="1033008"/>
    <lineage>
        <taxon>Eukaryota</taxon>
        <taxon>Fungi</taxon>
        <taxon>Dikarya</taxon>
        <taxon>Basidiomycota</taxon>
        <taxon>Agaricomycotina</taxon>
        <taxon>Agaricomycetes</taxon>
        <taxon>Agaricomycetidae</taxon>
        <taxon>Agaricales</taxon>
        <taxon>Marasmiineae</taxon>
        <taxon>Mycenaceae</taxon>
        <taxon>Mycena</taxon>
    </lineage>
</organism>
<proteinExistence type="predicted"/>